<evidence type="ECO:0000313" key="1">
    <source>
        <dbReference type="EMBL" id="KAG2270723.1"/>
    </source>
</evidence>
<accession>A0A8X7QN47</accession>
<dbReference type="Proteomes" id="UP000886595">
    <property type="component" value="Unassembled WGS sequence"/>
</dbReference>
<organism evidence="1 2">
    <name type="scientific">Brassica carinata</name>
    <name type="common">Ethiopian mustard</name>
    <name type="synonym">Abyssinian cabbage</name>
    <dbReference type="NCBI Taxonomy" id="52824"/>
    <lineage>
        <taxon>Eukaryota</taxon>
        <taxon>Viridiplantae</taxon>
        <taxon>Streptophyta</taxon>
        <taxon>Embryophyta</taxon>
        <taxon>Tracheophyta</taxon>
        <taxon>Spermatophyta</taxon>
        <taxon>Magnoliopsida</taxon>
        <taxon>eudicotyledons</taxon>
        <taxon>Gunneridae</taxon>
        <taxon>Pentapetalae</taxon>
        <taxon>rosids</taxon>
        <taxon>malvids</taxon>
        <taxon>Brassicales</taxon>
        <taxon>Brassicaceae</taxon>
        <taxon>Brassiceae</taxon>
        <taxon>Brassica</taxon>
    </lineage>
</organism>
<dbReference type="AlphaFoldDB" id="A0A8X7QN47"/>
<dbReference type="EMBL" id="JAAMPC010000013">
    <property type="protein sequence ID" value="KAG2270723.1"/>
    <property type="molecule type" value="Genomic_DNA"/>
</dbReference>
<proteinExistence type="predicted"/>
<protein>
    <submittedName>
        <fullName evidence="1">Uncharacterized protein</fullName>
    </submittedName>
</protein>
<gene>
    <name evidence="1" type="ORF">Bca52824_065278</name>
</gene>
<keyword evidence="2" id="KW-1185">Reference proteome</keyword>
<reference evidence="1 2" key="1">
    <citation type="submission" date="2020-02" db="EMBL/GenBank/DDBJ databases">
        <authorList>
            <person name="Ma Q."/>
            <person name="Huang Y."/>
            <person name="Song X."/>
            <person name="Pei D."/>
        </authorList>
    </citation>
    <scope>NUCLEOTIDE SEQUENCE [LARGE SCALE GENOMIC DNA]</scope>
    <source>
        <strain evidence="1">Sxm20200214</strain>
        <tissue evidence="1">Leaf</tissue>
    </source>
</reference>
<evidence type="ECO:0000313" key="2">
    <source>
        <dbReference type="Proteomes" id="UP000886595"/>
    </source>
</evidence>
<name>A0A8X7QN47_BRACI</name>
<comment type="caution">
    <text evidence="1">The sequence shown here is derived from an EMBL/GenBank/DDBJ whole genome shotgun (WGS) entry which is preliminary data.</text>
</comment>
<sequence>MRLRQLHQLFTPTPPPPPAPIAMAEAKTQSGGRATVLRLATNSYACHAFSAVRLLMPPPSRFFYLLCCQASSDSSLPICFLSSSCFKSASEERKNFEDIRNKKSNQVE</sequence>